<feature type="non-terminal residue" evidence="2">
    <location>
        <position position="1"/>
    </location>
</feature>
<evidence type="ECO:0000313" key="3">
    <source>
        <dbReference type="Proteomes" id="UP001374535"/>
    </source>
</evidence>
<protein>
    <submittedName>
        <fullName evidence="2">Uncharacterized protein</fullName>
    </submittedName>
</protein>
<keyword evidence="3" id="KW-1185">Reference proteome</keyword>
<proteinExistence type="predicted"/>
<reference evidence="2 3" key="1">
    <citation type="journal article" date="2023" name="Life. Sci Alliance">
        <title>Evolutionary insights into 3D genome organization and epigenetic landscape of Vigna mungo.</title>
        <authorList>
            <person name="Junaid A."/>
            <person name="Singh B."/>
            <person name="Bhatia S."/>
        </authorList>
    </citation>
    <scope>NUCLEOTIDE SEQUENCE [LARGE SCALE GENOMIC DNA]</scope>
    <source>
        <strain evidence="2">Urdbean</strain>
    </source>
</reference>
<dbReference type="Proteomes" id="UP001374535">
    <property type="component" value="Chromosome 1"/>
</dbReference>
<accession>A0AAQ3S8Q0</accession>
<evidence type="ECO:0000313" key="2">
    <source>
        <dbReference type="EMBL" id="WVZ23439.1"/>
    </source>
</evidence>
<keyword evidence="1" id="KW-0812">Transmembrane</keyword>
<evidence type="ECO:0000256" key="1">
    <source>
        <dbReference type="SAM" id="Phobius"/>
    </source>
</evidence>
<keyword evidence="1" id="KW-1133">Transmembrane helix</keyword>
<gene>
    <name evidence="2" type="ORF">V8G54_001983</name>
</gene>
<keyword evidence="1" id="KW-0472">Membrane</keyword>
<feature type="transmembrane region" description="Helical" evidence="1">
    <location>
        <begin position="78"/>
        <end position="99"/>
    </location>
</feature>
<dbReference type="EMBL" id="CP144700">
    <property type="protein sequence ID" value="WVZ23439.1"/>
    <property type="molecule type" value="Genomic_DNA"/>
</dbReference>
<organism evidence="2 3">
    <name type="scientific">Vigna mungo</name>
    <name type="common">Black gram</name>
    <name type="synonym">Phaseolus mungo</name>
    <dbReference type="NCBI Taxonomy" id="3915"/>
    <lineage>
        <taxon>Eukaryota</taxon>
        <taxon>Viridiplantae</taxon>
        <taxon>Streptophyta</taxon>
        <taxon>Embryophyta</taxon>
        <taxon>Tracheophyta</taxon>
        <taxon>Spermatophyta</taxon>
        <taxon>Magnoliopsida</taxon>
        <taxon>eudicotyledons</taxon>
        <taxon>Gunneridae</taxon>
        <taxon>Pentapetalae</taxon>
        <taxon>rosids</taxon>
        <taxon>fabids</taxon>
        <taxon>Fabales</taxon>
        <taxon>Fabaceae</taxon>
        <taxon>Papilionoideae</taxon>
        <taxon>50 kb inversion clade</taxon>
        <taxon>NPAAA clade</taxon>
        <taxon>indigoferoid/millettioid clade</taxon>
        <taxon>Phaseoleae</taxon>
        <taxon>Vigna</taxon>
    </lineage>
</organism>
<dbReference type="AlphaFoldDB" id="A0AAQ3S8Q0"/>
<sequence>MKLLILSPPQTTQCWGKDYLRLEHRQRPHAGDDRVKARRRHDYGATITRQRPGEVAARARRKLLRFAKRASACCDKGFIWGFLGSLFSREASVLGWMIWVPCSLGFDSRGVCSKLIYVVYVLVILILQFLFLLGLKWPWGFCLRNQLDGGCL</sequence>
<feature type="transmembrane region" description="Helical" evidence="1">
    <location>
        <begin position="115"/>
        <end position="135"/>
    </location>
</feature>
<name>A0AAQ3S8Q0_VIGMU</name>